<evidence type="ECO:0000313" key="1">
    <source>
        <dbReference type="EMBL" id="CEP06975.1"/>
    </source>
</evidence>
<reference evidence="1 2" key="1">
    <citation type="submission" date="2014-09" db="EMBL/GenBank/DDBJ databases">
        <authorList>
            <person name="Ellenberger Sabrina"/>
        </authorList>
    </citation>
    <scope>NUCLEOTIDE SEQUENCE [LARGE SCALE GENOMIC DNA]</scope>
    <source>
        <strain evidence="1 2">CBS 412.66</strain>
    </source>
</reference>
<evidence type="ECO:0000313" key="2">
    <source>
        <dbReference type="Proteomes" id="UP000054107"/>
    </source>
</evidence>
<dbReference type="STRING" id="35722.A0A0B7MUM8"/>
<dbReference type="OrthoDB" id="2443197at2759"/>
<dbReference type="EMBL" id="LN718935">
    <property type="protein sequence ID" value="CEP06975.1"/>
    <property type="molecule type" value="Genomic_DNA"/>
</dbReference>
<protein>
    <submittedName>
        <fullName evidence="1">Uncharacterized protein</fullName>
    </submittedName>
</protein>
<name>A0A0B7MUM8_9FUNG</name>
<sequence>MCNNLDQEIKLKDFWISEVCKLKEECRGVKIIEDIHMIDFGKFELKSHMHFRKRKTPGSVADQYADKIDELFNPVSPNSFSQAEAPSFKALLKLKKADARKQDPSKQKVLTKRLIKMMKTFCENADEFKNYNETEYTFYFLVQTNDESRAAVGSKIDIIISHKIFGVEIGVVEVSGPSHKVDKTHFLGDRAKIAKNLKSIHKQLERSATTPNLAALKRLKLYGIQVYLNKIIIYSLTRVSSSFWVFLCEQRIDIPSTSALFQNQLPAFFGYLWSLNENLKEVDCHFKEFLKQSNEEHILSSDSEIASPEVSQEKNRKQKLSCTVFI</sequence>
<dbReference type="Proteomes" id="UP000054107">
    <property type="component" value="Unassembled WGS sequence"/>
</dbReference>
<organism evidence="1 2">
    <name type="scientific">Parasitella parasitica</name>
    <dbReference type="NCBI Taxonomy" id="35722"/>
    <lineage>
        <taxon>Eukaryota</taxon>
        <taxon>Fungi</taxon>
        <taxon>Fungi incertae sedis</taxon>
        <taxon>Mucoromycota</taxon>
        <taxon>Mucoromycotina</taxon>
        <taxon>Mucoromycetes</taxon>
        <taxon>Mucorales</taxon>
        <taxon>Mucorineae</taxon>
        <taxon>Mucoraceae</taxon>
        <taxon>Parasitella</taxon>
    </lineage>
</organism>
<accession>A0A0B7MUM8</accession>
<keyword evidence="2" id="KW-1185">Reference proteome</keyword>
<proteinExistence type="predicted"/>
<dbReference type="AlphaFoldDB" id="A0A0B7MUM8"/>
<gene>
    <name evidence="1" type="primary">PARPA_00240.1 scaffold 580</name>
</gene>